<sequence>MPIPAAYAHRHVYHFSHIDNLPGLLKHGFLSNNHPQFPKKHRSIAAAGIQERRAEMQVTCPPGGYVHDYVPLYFGSVSPMLLGVVNTKNVDQYDILYFEFPITLAERPDAVFTGTSANTQVPPAFYSDPVHLDKLDWAAIDSRKWSNVDDDFRHRRMAELLVLGQLPVTAATRCVVWNEAVKKRVEAIVGAAPFPAIEFQDQWNRPHWFTDFATGGNASVVKGPGEIAMIFEDACAFVDEHVGSHAGTAKFKNLKELRDGLRADFGCLPETAELVGLKSANGVHKRTVDVHTKEVVHKLLSLPEFAALDEKPQRLVEIAAYLHDIGKGPRARWDSNGGLQKVDPNHPVGAMPMMANILTKHVSTVGKASARKLMKLVCYHDLVGDVLGKGRDEQQIVDVVDGEEELDMLFALGKADATVLVEHWWNEWAADALYDRCLEAIEEAV</sequence>
<dbReference type="PROSITE" id="PS52018">
    <property type="entry name" value="DART"/>
    <property type="match status" value="1"/>
</dbReference>
<comment type="similarity">
    <text evidence="6">Belongs to the DarT ADP-ribosyltransferase family.</text>
</comment>
<dbReference type="InterPro" id="IPR029494">
    <property type="entry name" value="DarT"/>
</dbReference>
<feature type="active site" description="Proton acceptor" evidence="6">
    <location>
        <position position="53"/>
    </location>
</feature>
<comment type="caution">
    <text evidence="8">The sequence shown here is derived from an EMBL/GenBank/DDBJ whole genome shotgun (WGS) entry which is preliminary data.</text>
</comment>
<evidence type="ECO:0000256" key="4">
    <source>
        <dbReference type="ARBA" id="ARBA00022695"/>
    </source>
</evidence>
<evidence type="ECO:0000256" key="3">
    <source>
        <dbReference type="ARBA" id="ARBA00022679"/>
    </source>
</evidence>
<keyword evidence="9" id="KW-1185">Reference proteome</keyword>
<dbReference type="SMART" id="SM00471">
    <property type="entry name" value="HDc"/>
    <property type="match status" value="1"/>
</dbReference>
<keyword evidence="2 6" id="KW-0328">Glycosyltransferase</keyword>
<evidence type="ECO:0000256" key="5">
    <source>
        <dbReference type="ARBA" id="ARBA00023125"/>
    </source>
</evidence>
<keyword evidence="5 6" id="KW-0238">DNA-binding</keyword>
<dbReference type="SUPFAM" id="SSF109604">
    <property type="entry name" value="HD-domain/PDEase-like"/>
    <property type="match status" value="1"/>
</dbReference>
<proteinExistence type="inferred from homology"/>
<keyword evidence="4 6" id="KW-0548">Nucleotidyltransferase</keyword>
<feature type="active site" evidence="6">
    <location>
        <position position="159"/>
    </location>
</feature>
<feature type="binding site" evidence="6">
    <location>
        <position position="23"/>
    </location>
    <ligand>
        <name>NAD(+)</name>
        <dbReference type="ChEBI" id="CHEBI:57540"/>
    </ligand>
</feature>
<dbReference type="Proteomes" id="UP001162881">
    <property type="component" value="Unassembled WGS sequence"/>
</dbReference>
<dbReference type="CDD" id="cd00077">
    <property type="entry name" value="HDc"/>
    <property type="match status" value="1"/>
</dbReference>
<reference evidence="8" key="1">
    <citation type="submission" date="2022-03" db="EMBL/GenBank/DDBJ databases">
        <title>Identification of a novel bacterium isolated from mangrove sediments.</title>
        <authorList>
            <person name="Pan X."/>
        </authorList>
    </citation>
    <scope>NUCLEOTIDE SEQUENCE</scope>
    <source>
        <strain evidence="8">B1949</strain>
    </source>
</reference>
<feature type="binding site" evidence="6">
    <location>
        <begin position="14"/>
        <end position="16"/>
    </location>
    <ligand>
        <name>NAD(+)</name>
        <dbReference type="ChEBI" id="CHEBI:57540"/>
    </ligand>
</feature>
<name>A0ABT0BHB5_9SPHN</name>
<feature type="domain" description="DarT" evidence="7">
    <location>
        <begin position="10"/>
        <end position="210"/>
    </location>
</feature>
<dbReference type="Pfam" id="PF14487">
    <property type="entry name" value="DarT"/>
    <property type="match status" value="1"/>
</dbReference>
<evidence type="ECO:0000256" key="6">
    <source>
        <dbReference type="PROSITE-ProRule" id="PRU01362"/>
    </source>
</evidence>
<evidence type="ECO:0000313" key="9">
    <source>
        <dbReference type="Proteomes" id="UP001162881"/>
    </source>
</evidence>
<protein>
    <submittedName>
        <fullName evidence="8">DarT ssDNA thymidine ADP-ribosyltransferase family protein</fullName>
    </submittedName>
</protein>
<evidence type="ECO:0000259" key="7">
    <source>
        <dbReference type="PROSITE" id="PS52018"/>
    </source>
</evidence>
<keyword evidence="1 6" id="KW-1277">Toxin-antitoxin system</keyword>
<keyword evidence="3 6" id="KW-0808">Transferase</keyword>
<dbReference type="InterPro" id="IPR003607">
    <property type="entry name" value="HD/PDEase_dom"/>
</dbReference>
<comment type="catalytic activity">
    <reaction evidence="6">
        <text>a thymidine in DNA + NAD(+) = an N-(ADP-alpha-D-ribosyl)-thymidine in DNA + nicotinamide + H(+)</text>
        <dbReference type="Rhea" id="RHEA:71651"/>
        <dbReference type="Rhea" id="RHEA-COMP:13556"/>
        <dbReference type="Rhea" id="RHEA-COMP:18051"/>
        <dbReference type="ChEBI" id="CHEBI:15378"/>
        <dbReference type="ChEBI" id="CHEBI:17154"/>
        <dbReference type="ChEBI" id="CHEBI:57540"/>
        <dbReference type="ChEBI" id="CHEBI:137386"/>
        <dbReference type="ChEBI" id="CHEBI:191199"/>
    </reaction>
</comment>
<evidence type="ECO:0000313" key="8">
    <source>
        <dbReference type="EMBL" id="MCJ2184415.1"/>
    </source>
</evidence>
<feature type="binding site" evidence="6">
    <location>
        <position position="53"/>
    </location>
    <ligand>
        <name>NAD(+)</name>
        <dbReference type="ChEBI" id="CHEBI:57540"/>
    </ligand>
</feature>
<gene>
    <name evidence="8" type="ORF">MTR62_17205</name>
</gene>
<dbReference type="EMBL" id="JALHLF010000100">
    <property type="protein sequence ID" value="MCJ2184415.1"/>
    <property type="molecule type" value="Genomic_DNA"/>
</dbReference>
<dbReference type="RefSeq" id="WP_244023226.1">
    <property type="nucleotide sequence ID" value="NZ_JALHLF010000100.1"/>
</dbReference>
<accession>A0ABT0BHB5</accession>
<comment type="caution">
    <text evidence="6">Lacks conserved residue(s) required for the propagation of feature annotation.</text>
</comment>
<evidence type="ECO:0000256" key="2">
    <source>
        <dbReference type="ARBA" id="ARBA00022676"/>
    </source>
</evidence>
<evidence type="ECO:0000256" key="1">
    <source>
        <dbReference type="ARBA" id="ARBA00022649"/>
    </source>
</evidence>
<organism evidence="8 9">
    <name type="scientific">Novosphingobium organovorum</name>
    <dbReference type="NCBI Taxonomy" id="2930092"/>
    <lineage>
        <taxon>Bacteria</taxon>
        <taxon>Pseudomonadati</taxon>
        <taxon>Pseudomonadota</taxon>
        <taxon>Alphaproteobacteria</taxon>
        <taxon>Sphingomonadales</taxon>
        <taxon>Sphingomonadaceae</taxon>
        <taxon>Novosphingobium</taxon>
    </lineage>
</organism>